<organism evidence="4">
    <name type="scientific">marine metagenome</name>
    <dbReference type="NCBI Taxonomy" id="408172"/>
    <lineage>
        <taxon>unclassified sequences</taxon>
        <taxon>metagenomes</taxon>
        <taxon>ecological metagenomes</taxon>
    </lineage>
</organism>
<dbReference type="EMBL" id="UINC01027411">
    <property type="protein sequence ID" value="SVB06611.1"/>
    <property type="molecule type" value="Genomic_DNA"/>
</dbReference>
<dbReference type="InterPro" id="IPR036291">
    <property type="entry name" value="NAD(P)-bd_dom_sf"/>
</dbReference>
<dbReference type="InterPro" id="IPR002364">
    <property type="entry name" value="Quin_OxRdtase/zeta-crystal_CS"/>
</dbReference>
<evidence type="ECO:0000259" key="3">
    <source>
        <dbReference type="SMART" id="SM00829"/>
    </source>
</evidence>
<dbReference type="Pfam" id="PF08240">
    <property type="entry name" value="ADH_N"/>
    <property type="match status" value="1"/>
</dbReference>
<dbReference type="PROSITE" id="PS01162">
    <property type="entry name" value="QOR_ZETA_CRYSTAL"/>
    <property type="match status" value="1"/>
</dbReference>
<keyword evidence="1" id="KW-0521">NADP</keyword>
<evidence type="ECO:0000256" key="2">
    <source>
        <dbReference type="ARBA" id="ARBA00023002"/>
    </source>
</evidence>
<dbReference type="NCBIfam" id="NF008024">
    <property type="entry name" value="PRK10754.1"/>
    <property type="match status" value="1"/>
</dbReference>
<proteinExistence type="predicted"/>
<evidence type="ECO:0000313" key="4">
    <source>
        <dbReference type="EMBL" id="SVB06611.1"/>
    </source>
</evidence>
<dbReference type="PANTHER" id="PTHR48106:SF13">
    <property type="entry name" value="QUINONE OXIDOREDUCTASE-RELATED"/>
    <property type="match status" value="1"/>
</dbReference>
<reference evidence="4" key="1">
    <citation type="submission" date="2018-05" db="EMBL/GenBank/DDBJ databases">
        <authorList>
            <person name="Lanie J.A."/>
            <person name="Ng W.-L."/>
            <person name="Kazmierczak K.M."/>
            <person name="Andrzejewski T.M."/>
            <person name="Davidsen T.M."/>
            <person name="Wayne K.J."/>
            <person name="Tettelin H."/>
            <person name="Glass J.I."/>
            <person name="Rusch D."/>
            <person name="Podicherti R."/>
            <person name="Tsui H.-C.T."/>
            <person name="Winkler M.E."/>
        </authorList>
    </citation>
    <scope>NUCLEOTIDE SEQUENCE</scope>
</reference>
<sequence>MPKRIVISKLGGPEVLKYEDYELPPALKPDHVRIKQRSIGLNYIDTYHRSGLYPLPKDPPVCPGLEAAGEVVEVGNNANGFSIGDRVCYAGGPLGAYCEIRDFPASHLIKLPEGIAEDVAASMLLRGMTVEYLFERLYKITKDEYILFHAAAGGLGLIASQWAKSVGCKMIGTVSSDEKAQLAKDSGCEHIINYKTENVVERVREITEGKGVPVVYDGVGKDTFDVSLQSLDFRGLFVSFGQSSGMPPEVNLHKTFNPKSLYYTRPTLMHYTRTREELESSSELLFSKIRNNEIKEHIFAKIGLNDAATAHELLQSRQATGSIILKP</sequence>
<dbReference type="GO" id="GO:0005829">
    <property type="term" value="C:cytosol"/>
    <property type="evidence" value="ECO:0007669"/>
    <property type="project" value="TreeGrafter"/>
</dbReference>
<name>A0A382AZ91_9ZZZZ</name>
<dbReference type="AlphaFoldDB" id="A0A382AZ91"/>
<dbReference type="Gene3D" id="3.40.50.720">
    <property type="entry name" value="NAD(P)-binding Rossmann-like Domain"/>
    <property type="match status" value="1"/>
</dbReference>
<dbReference type="InterPro" id="IPR013154">
    <property type="entry name" value="ADH-like_N"/>
</dbReference>
<dbReference type="FunFam" id="3.40.50.720:FF:000053">
    <property type="entry name" value="Quinone oxidoreductase 1"/>
    <property type="match status" value="1"/>
</dbReference>
<dbReference type="InterPro" id="IPR011032">
    <property type="entry name" value="GroES-like_sf"/>
</dbReference>
<dbReference type="GO" id="GO:0035925">
    <property type="term" value="F:mRNA 3'-UTR AU-rich region binding"/>
    <property type="evidence" value="ECO:0007669"/>
    <property type="project" value="TreeGrafter"/>
</dbReference>
<accession>A0A382AZ91</accession>
<dbReference type="Pfam" id="PF00107">
    <property type="entry name" value="ADH_zinc_N"/>
    <property type="match status" value="1"/>
</dbReference>
<evidence type="ECO:0000256" key="1">
    <source>
        <dbReference type="ARBA" id="ARBA00022857"/>
    </source>
</evidence>
<dbReference type="CDD" id="cd05286">
    <property type="entry name" value="QOR2"/>
    <property type="match status" value="1"/>
</dbReference>
<dbReference type="GO" id="GO:0070402">
    <property type="term" value="F:NADPH binding"/>
    <property type="evidence" value="ECO:0007669"/>
    <property type="project" value="TreeGrafter"/>
</dbReference>
<feature type="domain" description="Enoyl reductase (ER)" evidence="3">
    <location>
        <begin position="11"/>
        <end position="325"/>
    </location>
</feature>
<protein>
    <recommendedName>
        <fullName evidence="3">Enoyl reductase (ER) domain-containing protein</fullName>
    </recommendedName>
</protein>
<dbReference type="SMART" id="SM00829">
    <property type="entry name" value="PKS_ER"/>
    <property type="match status" value="1"/>
</dbReference>
<keyword evidence="2" id="KW-0560">Oxidoreductase</keyword>
<dbReference type="SUPFAM" id="SSF51735">
    <property type="entry name" value="NAD(P)-binding Rossmann-fold domains"/>
    <property type="match status" value="1"/>
</dbReference>
<dbReference type="GO" id="GO:0008270">
    <property type="term" value="F:zinc ion binding"/>
    <property type="evidence" value="ECO:0007669"/>
    <property type="project" value="InterPro"/>
</dbReference>
<dbReference type="InterPro" id="IPR047618">
    <property type="entry name" value="QOR-like"/>
</dbReference>
<dbReference type="SUPFAM" id="SSF50129">
    <property type="entry name" value="GroES-like"/>
    <property type="match status" value="1"/>
</dbReference>
<dbReference type="GO" id="GO:0003960">
    <property type="term" value="F:quinone reductase (NADPH) activity"/>
    <property type="evidence" value="ECO:0007669"/>
    <property type="project" value="InterPro"/>
</dbReference>
<gene>
    <name evidence="4" type="ORF">METZ01_LOCUS159465</name>
</gene>
<dbReference type="Gene3D" id="3.90.180.10">
    <property type="entry name" value="Medium-chain alcohol dehydrogenases, catalytic domain"/>
    <property type="match status" value="1"/>
</dbReference>
<dbReference type="InterPro" id="IPR013149">
    <property type="entry name" value="ADH-like_C"/>
</dbReference>
<dbReference type="InterPro" id="IPR020843">
    <property type="entry name" value="ER"/>
</dbReference>
<dbReference type="PANTHER" id="PTHR48106">
    <property type="entry name" value="QUINONE OXIDOREDUCTASE PIG3-RELATED"/>
    <property type="match status" value="1"/>
</dbReference>